<dbReference type="InterPro" id="IPR014730">
    <property type="entry name" value="ETF_a/b_N"/>
</dbReference>
<dbReference type="PANTHER" id="PTHR43153">
    <property type="entry name" value="ELECTRON TRANSFER FLAVOPROTEIN ALPHA"/>
    <property type="match status" value="1"/>
</dbReference>
<dbReference type="AlphaFoldDB" id="A0A9X1NXK5"/>
<dbReference type="InterPro" id="IPR029035">
    <property type="entry name" value="DHS-like_NAD/FAD-binding_dom"/>
</dbReference>
<organism evidence="5 6">
    <name type="scientific">Jiella avicenniae</name>
    <dbReference type="NCBI Taxonomy" id="2907202"/>
    <lineage>
        <taxon>Bacteria</taxon>
        <taxon>Pseudomonadati</taxon>
        <taxon>Pseudomonadota</taxon>
        <taxon>Alphaproteobacteria</taxon>
        <taxon>Hyphomicrobiales</taxon>
        <taxon>Aurantimonadaceae</taxon>
        <taxon>Jiella</taxon>
    </lineage>
</organism>
<accession>A0A9X1NXK5</accession>
<keyword evidence="2" id="KW-0813">Transport</keyword>
<evidence type="ECO:0000313" key="5">
    <source>
        <dbReference type="EMBL" id="MCE7026615.1"/>
    </source>
</evidence>
<dbReference type="GO" id="GO:0050660">
    <property type="term" value="F:flavin adenine dinucleotide binding"/>
    <property type="evidence" value="ECO:0007669"/>
    <property type="project" value="InterPro"/>
</dbReference>
<dbReference type="InterPro" id="IPR014731">
    <property type="entry name" value="ETF_asu_C"/>
</dbReference>
<dbReference type="SMART" id="SM00893">
    <property type="entry name" value="ETF"/>
    <property type="match status" value="1"/>
</dbReference>
<dbReference type="Proteomes" id="UP001139035">
    <property type="component" value="Unassembled WGS sequence"/>
</dbReference>
<dbReference type="GO" id="GO:0009055">
    <property type="term" value="F:electron transfer activity"/>
    <property type="evidence" value="ECO:0007669"/>
    <property type="project" value="InterPro"/>
</dbReference>
<name>A0A9X1NXK5_9HYPH</name>
<keyword evidence="6" id="KW-1185">Reference proteome</keyword>
<gene>
    <name evidence="5" type="ORF">LZD57_01305</name>
</gene>
<dbReference type="SUPFAM" id="SSF52402">
    <property type="entry name" value="Adenine nucleotide alpha hydrolases-like"/>
    <property type="match status" value="1"/>
</dbReference>
<comment type="caution">
    <text evidence="5">The sequence shown here is derived from an EMBL/GenBank/DDBJ whole genome shotgun (WGS) entry which is preliminary data.</text>
</comment>
<evidence type="ECO:0000256" key="3">
    <source>
        <dbReference type="SAM" id="MobiDB-lite"/>
    </source>
</evidence>
<dbReference type="InterPro" id="IPR014729">
    <property type="entry name" value="Rossmann-like_a/b/a_fold"/>
</dbReference>
<dbReference type="Gene3D" id="3.40.50.1220">
    <property type="entry name" value="TPP-binding domain"/>
    <property type="match status" value="1"/>
</dbReference>
<evidence type="ECO:0000256" key="2">
    <source>
        <dbReference type="ARBA" id="ARBA00022982"/>
    </source>
</evidence>
<keyword evidence="2" id="KW-0249">Electron transport</keyword>
<feature type="domain" description="Electron transfer flavoprotein alpha/beta-subunit N-terminal" evidence="4">
    <location>
        <begin position="109"/>
        <end position="283"/>
    </location>
</feature>
<dbReference type="PANTHER" id="PTHR43153:SF1">
    <property type="entry name" value="ELECTRON TRANSFER FLAVOPROTEIN SUBUNIT ALPHA, MITOCHONDRIAL"/>
    <property type="match status" value="1"/>
</dbReference>
<sequence>MSRVRKDPRAERVARTLSETGRRPRLDLGRREAGPASGRPRRDPWREWAASLAGESDTGNGRKRYDRSQRQMNRVEAAHFARTRDGLDAVDVSPGQPALRVIDEPAFLVFAVVAAAGGRLSRFDRQVLGGARLLADAGEGGGAVVAIAAESIEGLGEAGADRLVVMPRASTQRERAEVLKAAVDALSPRHVLFAEEGDSADCARRLSVALGEPLFPDVEHLTARQAVRAIRNAGAEIGLAPPRLMTLGEDRARPYEDVPCEAREIEGGGEIASPDPAILSVEIIPGDPAKLALSETDFVVSAGNGVSDFGAFRDLAAAMKGTPGASRVVCDAGLMPRQAQVGASGTVLAADCYLALGISGAPQHLQGIAGCEHVIAVNTDLHAAMIERAGLAIVQDAQLVMPALLNLLKEREA</sequence>
<dbReference type="GO" id="GO:0033539">
    <property type="term" value="P:fatty acid beta-oxidation using acyl-CoA dehydrogenase"/>
    <property type="evidence" value="ECO:0007669"/>
    <property type="project" value="TreeGrafter"/>
</dbReference>
<proteinExistence type="inferred from homology"/>
<feature type="region of interest" description="Disordered" evidence="3">
    <location>
        <begin position="1"/>
        <end position="71"/>
    </location>
</feature>
<protein>
    <submittedName>
        <fullName evidence="5">Electron transfer flavoprotein subunit alpha/FixB family protein</fullName>
    </submittedName>
</protein>
<dbReference type="InterPro" id="IPR001308">
    <property type="entry name" value="ETF_a/FixB"/>
</dbReference>
<evidence type="ECO:0000259" key="4">
    <source>
        <dbReference type="SMART" id="SM00893"/>
    </source>
</evidence>
<dbReference type="EMBL" id="JAJUWU010000001">
    <property type="protein sequence ID" value="MCE7026615.1"/>
    <property type="molecule type" value="Genomic_DNA"/>
</dbReference>
<dbReference type="Pfam" id="PF01012">
    <property type="entry name" value="ETF"/>
    <property type="match status" value="1"/>
</dbReference>
<dbReference type="RefSeq" id="WP_233717306.1">
    <property type="nucleotide sequence ID" value="NZ_JAJUWU010000001.1"/>
</dbReference>
<dbReference type="SUPFAM" id="SSF52467">
    <property type="entry name" value="DHS-like NAD/FAD-binding domain"/>
    <property type="match status" value="1"/>
</dbReference>
<dbReference type="Gene3D" id="3.40.50.620">
    <property type="entry name" value="HUPs"/>
    <property type="match status" value="1"/>
</dbReference>
<reference evidence="5" key="1">
    <citation type="submission" date="2022-01" db="EMBL/GenBank/DDBJ databases">
        <title>Jiella avicenniae sp. nov., a novel endophytic bacterium isolated from bark of Avicennia marina.</title>
        <authorList>
            <person name="Tuo L."/>
        </authorList>
    </citation>
    <scope>NUCLEOTIDE SEQUENCE</scope>
    <source>
        <strain evidence="5">CBK1P-4</strain>
    </source>
</reference>
<dbReference type="Pfam" id="PF00766">
    <property type="entry name" value="ETF_alpha"/>
    <property type="match status" value="1"/>
</dbReference>
<feature type="compositionally biased region" description="Basic and acidic residues" evidence="3">
    <location>
        <begin position="1"/>
        <end position="33"/>
    </location>
</feature>
<evidence type="ECO:0000313" key="6">
    <source>
        <dbReference type="Proteomes" id="UP001139035"/>
    </source>
</evidence>
<evidence type="ECO:0000256" key="1">
    <source>
        <dbReference type="ARBA" id="ARBA00005817"/>
    </source>
</evidence>
<comment type="similarity">
    <text evidence="1">Belongs to the ETF alpha-subunit/FixB family.</text>
</comment>